<dbReference type="GO" id="GO:2001070">
    <property type="term" value="F:starch binding"/>
    <property type="evidence" value="ECO:0007669"/>
    <property type="project" value="InterPro"/>
</dbReference>
<dbReference type="Gene3D" id="2.60.40.10">
    <property type="entry name" value="Immunoglobulins"/>
    <property type="match status" value="2"/>
</dbReference>
<dbReference type="PANTHER" id="PTHR32518">
    <property type="match status" value="1"/>
</dbReference>
<dbReference type="SUPFAM" id="SSF51445">
    <property type="entry name" value="(Trans)glycosidases"/>
    <property type="match status" value="1"/>
</dbReference>
<dbReference type="GO" id="GO:0005975">
    <property type="term" value="P:carbohydrate metabolic process"/>
    <property type="evidence" value="ECO:0007669"/>
    <property type="project" value="InterPro"/>
</dbReference>
<dbReference type="InterPro" id="IPR013784">
    <property type="entry name" value="Carb-bd-like_fold"/>
</dbReference>
<dbReference type="PROSITE" id="PS51166">
    <property type="entry name" value="CBM20"/>
    <property type="match status" value="1"/>
</dbReference>
<evidence type="ECO:0000256" key="9">
    <source>
        <dbReference type="ARBA" id="ARBA00023277"/>
    </source>
</evidence>
<gene>
    <name evidence="13" type="ORF">IAC51_05485</name>
</gene>
<evidence type="ECO:0000256" key="2">
    <source>
        <dbReference type="ARBA" id="ARBA00004496"/>
    </source>
</evidence>
<sequence>MDVIFNIVCHTRFGQNLKVEVDGKEHPMAYVDNGRWSCAAGCASGGTYRYVLTDVDGSEIEEPWPERYLPKGKRPVTMNDEFRYRDMSSVFMTTPFTDVFCKPRAVKELPRIHKEHSLIVANVPVVRRSQGVAIMGEAPLLGGWDATRMLPLIPSGGADWYIQLPTDQYLTHSEYKFVIYDKETGTIAEWESGENRRLPLLTADNVYSYSFRRERYDWHGAGVAIPVFSIRTRNDWGAGDFLSIKKMVDWAAANGLAVIQILPVNDTVSTFTEADSYPYRANSIYALHPMYLNMDAIGTLHDRAAERRFRRRAAVLNALPTVDYLAVNELKSEYASLMYVQRRNALLQDREFVTFVKENLYWLKPYAAFCLLRDRHGSGRYSEWGEYAVYSEEKADALFRDNEDHFNCCYYVQYNLHQQLREAREYAHSKGVVLKGDLPIGVSADSVDAWMEPHLFNLGCQAGAPPDDFSERGQNWSLPTYNWEEMAKDGYRWWQRRFRNMANYFDAFRIDHILGFFRIWEIPQSAVWGLLGHFNPALPMTVQEIEAYGLRFDRERFVKPYIDDELLSRLLPDEELRGEAKAAYLECRGDGTYSFKEMYDTQRKVHDTFGRKDLTERERVLYDALMAMHTEVLFIEDDKRPGYYSPRITVMKTRGFECLDGHQKWCVTRIHDEFYYHRHNDFWRDEAMRKLPALLKGNRMLVCGEDLGMVPPCVPEVMHRLYILSLEIERMPKDIHTRFATPDKTPYLSVSSTGTHDTQTLRGWWRDERAQVQEYYNTVLGHDGDAPVECTPEIAREIVGRQLHGNSMLAILPWQDYMACDAQLRCKDIDRERINVPENPNHYWRYRMHLPVEDLRKLSGIESRAV</sequence>
<evidence type="ECO:0000256" key="10">
    <source>
        <dbReference type="ARBA" id="ARBA00031423"/>
    </source>
</evidence>
<evidence type="ECO:0000259" key="12">
    <source>
        <dbReference type="PROSITE" id="PS51166"/>
    </source>
</evidence>
<dbReference type="Gene3D" id="3.20.20.80">
    <property type="entry name" value="Glycosidases"/>
    <property type="match status" value="2"/>
</dbReference>
<keyword evidence="8" id="KW-0808">Transferase</keyword>
<comment type="caution">
    <text evidence="13">The sequence shown here is derived from an EMBL/GenBank/DDBJ whole genome shotgun (WGS) entry which is preliminary data.</text>
</comment>
<dbReference type="SUPFAM" id="SSF49452">
    <property type="entry name" value="Starch-binding domain-like"/>
    <property type="match status" value="1"/>
</dbReference>
<evidence type="ECO:0000256" key="6">
    <source>
        <dbReference type="ARBA" id="ARBA00022490"/>
    </source>
</evidence>
<evidence type="ECO:0000313" key="13">
    <source>
        <dbReference type="EMBL" id="MBO8440086.1"/>
    </source>
</evidence>
<dbReference type="AlphaFoldDB" id="A0A940IF01"/>
<dbReference type="Pfam" id="PF02446">
    <property type="entry name" value="Glyco_hydro_77"/>
    <property type="match status" value="1"/>
</dbReference>
<keyword evidence="6" id="KW-0963">Cytoplasm</keyword>
<comment type="subcellular location">
    <subcellularLocation>
        <location evidence="2">Cytoplasm</location>
    </subcellularLocation>
</comment>
<comment type="similarity">
    <text evidence="3">Belongs to the disproportionating enzyme family.</text>
</comment>
<dbReference type="InterPro" id="IPR002044">
    <property type="entry name" value="CBM20"/>
</dbReference>
<dbReference type="EC" id="2.4.1.25" evidence="4"/>
<reference evidence="13" key="1">
    <citation type="submission" date="2020-10" db="EMBL/GenBank/DDBJ databases">
        <authorList>
            <person name="Gilroy R."/>
        </authorList>
    </citation>
    <scope>NUCLEOTIDE SEQUENCE</scope>
    <source>
        <strain evidence="13">3924</strain>
    </source>
</reference>
<dbReference type="GO" id="GO:0005737">
    <property type="term" value="C:cytoplasm"/>
    <property type="evidence" value="ECO:0007669"/>
    <property type="project" value="UniProtKB-SubCell"/>
</dbReference>
<dbReference type="InterPro" id="IPR003385">
    <property type="entry name" value="Glyco_hydro_77"/>
</dbReference>
<evidence type="ECO:0000256" key="11">
    <source>
        <dbReference type="ARBA" id="ARBA00031501"/>
    </source>
</evidence>
<dbReference type="InterPro" id="IPR017853">
    <property type="entry name" value="GH"/>
</dbReference>
<dbReference type="PANTHER" id="PTHR32518:SF3">
    <property type="entry name" value="4-ALPHA-GLUCANOTRANSFERASE"/>
    <property type="match status" value="1"/>
</dbReference>
<evidence type="ECO:0000313" key="14">
    <source>
        <dbReference type="Proteomes" id="UP000712007"/>
    </source>
</evidence>
<organism evidence="13 14">
    <name type="scientific">Candidatus Aphodosoma intestinipullorum</name>
    <dbReference type="NCBI Taxonomy" id="2840674"/>
    <lineage>
        <taxon>Bacteria</taxon>
        <taxon>Pseudomonadati</taxon>
        <taxon>Bacteroidota</taxon>
        <taxon>Bacteroidia</taxon>
        <taxon>Bacteroidales</taxon>
        <taxon>Candidatus Aphodosoma</taxon>
    </lineage>
</organism>
<feature type="domain" description="CBM20" evidence="12">
    <location>
        <begin position="108"/>
        <end position="220"/>
    </location>
</feature>
<evidence type="ECO:0000256" key="8">
    <source>
        <dbReference type="ARBA" id="ARBA00022679"/>
    </source>
</evidence>
<dbReference type="Pfam" id="PF00686">
    <property type="entry name" value="CBM_20"/>
    <property type="match status" value="1"/>
</dbReference>
<evidence type="ECO:0000256" key="3">
    <source>
        <dbReference type="ARBA" id="ARBA00005684"/>
    </source>
</evidence>
<evidence type="ECO:0000256" key="1">
    <source>
        <dbReference type="ARBA" id="ARBA00000439"/>
    </source>
</evidence>
<dbReference type="GO" id="GO:0004134">
    <property type="term" value="F:4-alpha-glucanotransferase activity"/>
    <property type="evidence" value="ECO:0007669"/>
    <property type="project" value="UniProtKB-EC"/>
</dbReference>
<keyword evidence="7" id="KW-0328">Glycosyltransferase</keyword>
<reference evidence="13" key="2">
    <citation type="journal article" date="2021" name="PeerJ">
        <title>Extensive microbial diversity within the chicken gut microbiome revealed by metagenomics and culture.</title>
        <authorList>
            <person name="Gilroy R."/>
            <person name="Ravi A."/>
            <person name="Getino M."/>
            <person name="Pursley I."/>
            <person name="Horton D.L."/>
            <person name="Alikhan N.F."/>
            <person name="Baker D."/>
            <person name="Gharbi K."/>
            <person name="Hall N."/>
            <person name="Watson M."/>
            <person name="Adriaenssens E.M."/>
            <person name="Foster-Nyarko E."/>
            <person name="Jarju S."/>
            <person name="Secka A."/>
            <person name="Antonio M."/>
            <person name="Oren A."/>
            <person name="Chaudhuri R.R."/>
            <person name="La Ragione R."/>
            <person name="Hildebrand F."/>
            <person name="Pallen M.J."/>
        </authorList>
    </citation>
    <scope>NUCLEOTIDE SEQUENCE</scope>
    <source>
        <strain evidence="13">3924</strain>
    </source>
</reference>
<evidence type="ECO:0000256" key="5">
    <source>
        <dbReference type="ARBA" id="ARBA00020295"/>
    </source>
</evidence>
<dbReference type="InterPro" id="IPR013783">
    <property type="entry name" value="Ig-like_fold"/>
</dbReference>
<protein>
    <recommendedName>
        <fullName evidence="5">4-alpha-glucanotransferase</fullName>
        <ecNumber evidence="4">2.4.1.25</ecNumber>
    </recommendedName>
    <alternativeName>
        <fullName evidence="10">Amylomaltase</fullName>
    </alternativeName>
    <alternativeName>
        <fullName evidence="11">Disproportionating enzyme</fullName>
    </alternativeName>
</protein>
<dbReference type="SMART" id="SM01065">
    <property type="entry name" value="CBM_2"/>
    <property type="match status" value="1"/>
</dbReference>
<accession>A0A940IF01</accession>
<evidence type="ECO:0000256" key="4">
    <source>
        <dbReference type="ARBA" id="ARBA00012560"/>
    </source>
</evidence>
<dbReference type="EMBL" id="JADIMV010000095">
    <property type="protein sequence ID" value="MBO8440086.1"/>
    <property type="molecule type" value="Genomic_DNA"/>
</dbReference>
<proteinExistence type="inferred from homology"/>
<keyword evidence="9" id="KW-0119">Carbohydrate metabolism</keyword>
<evidence type="ECO:0000256" key="7">
    <source>
        <dbReference type="ARBA" id="ARBA00022676"/>
    </source>
</evidence>
<name>A0A940IF01_9BACT</name>
<comment type="catalytic activity">
    <reaction evidence="1">
        <text>Transfers a segment of a (1-&gt;4)-alpha-D-glucan to a new position in an acceptor, which may be glucose or a (1-&gt;4)-alpha-D-glucan.</text>
        <dbReference type="EC" id="2.4.1.25"/>
    </reaction>
</comment>
<dbReference type="Proteomes" id="UP000712007">
    <property type="component" value="Unassembled WGS sequence"/>
</dbReference>